<protein>
    <recommendedName>
        <fullName evidence="5">TNFR-Cys domain-containing protein</fullName>
    </recommendedName>
</protein>
<reference evidence="6" key="1">
    <citation type="journal article" date="2023" name="Mol. Biol. Evol.">
        <title>Third-Generation Sequencing Reveals the Adaptive Role of the Epigenome in Three Deep-Sea Polychaetes.</title>
        <authorList>
            <person name="Perez M."/>
            <person name="Aroh O."/>
            <person name="Sun Y."/>
            <person name="Lan Y."/>
            <person name="Juniper S.K."/>
            <person name="Young C.R."/>
            <person name="Angers B."/>
            <person name="Qian P.Y."/>
        </authorList>
    </citation>
    <scope>NUCLEOTIDE SEQUENCE</scope>
    <source>
        <strain evidence="6">P08H-3</strain>
    </source>
</reference>
<keyword evidence="3" id="KW-0472">Membrane</keyword>
<comment type="caution">
    <text evidence="1">Lacks conserved residue(s) required for the propagation of feature annotation.</text>
</comment>
<dbReference type="PROSITE" id="PS50050">
    <property type="entry name" value="TNFR_NGFR_2"/>
    <property type="match status" value="1"/>
</dbReference>
<name>A0AAD9IVE2_9ANNE</name>
<gene>
    <name evidence="6" type="ORF">LSH36_1130g00012</name>
</gene>
<evidence type="ECO:0000256" key="4">
    <source>
        <dbReference type="SAM" id="SignalP"/>
    </source>
</evidence>
<feature type="transmembrane region" description="Helical" evidence="3">
    <location>
        <begin position="124"/>
        <end position="143"/>
    </location>
</feature>
<feature type="region of interest" description="Disordered" evidence="2">
    <location>
        <begin position="77"/>
        <end position="104"/>
    </location>
</feature>
<comment type="caution">
    <text evidence="6">The sequence shown here is derived from an EMBL/GenBank/DDBJ whole genome shotgun (WGS) entry which is preliminary data.</text>
</comment>
<keyword evidence="4" id="KW-0732">Signal</keyword>
<keyword evidence="1" id="KW-1015">Disulfide bond</keyword>
<evidence type="ECO:0000256" key="1">
    <source>
        <dbReference type="PROSITE-ProRule" id="PRU00206"/>
    </source>
</evidence>
<sequence length="285" mass="31765">MTWPLLVMALTLTMTVSRASELCPDGTYLDRISALCRRCTICPMNTIIRVPCKATSDTICGPFFEFTFFNNGGEAGDNQGMPEERIPDGPMTSSYRPDTDVAATNDDDRDVVEKNDDRWRELCFGLIGALAAVSSLAILYVIITHLRHRQGSCKNSSLDDSELPVVYYHTQLLASSPSPERGNSTRNLYTQVGEGDYVLHPHPPHSQDEDSHKCPVSAFLLHPSSNPEIQNWPLARVHNNYTNHVQRSRRQTSGCHLCPETTDGRQPAHVTEMLLSHHKCDADVS</sequence>
<dbReference type="Proteomes" id="UP001208570">
    <property type="component" value="Unassembled WGS sequence"/>
</dbReference>
<dbReference type="Gene3D" id="2.10.50.10">
    <property type="entry name" value="Tumor Necrosis Factor Receptor, subunit A, domain 2"/>
    <property type="match status" value="1"/>
</dbReference>
<proteinExistence type="predicted"/>
<feature type="repeat" description="TNFR-Cys" evidence="1">
    <location>
        <begin position="22"/>
        <end position="60"/>
    </location>
</feature>
<feature type="disulfide bond" evidence="1">
    <location>
        <begin position="42"/>
        <end position="60"/>
    </location>
</feature>
<feature type="signal peptide" evidence="4">
    <location>
        <begin position="1"/>
        <end position="19"/>
    </location>
</feature>
<evidence type="ECO:0000256" key="3">
    <source>
        <dbReference type="SAM" id="Phobius"/>
    </source>
</evidence>
<evidence type="ECO:0000256" key="2">
    <source>
        <dbReference type="SAM" id="MobiDB-lite"/>
    </source>
</evidence>
<keyword evidence="7" id="KW-1185">Reference proteome</keyword>
<keyword evidence="3" id="KW-0812">Transmembrane</keyword>
<evidence type="ECO:0000313" key="6">
    <source>
        <dbReference type="EMBL" id="KAK2141273.1"/>
    </source>
</evidence>
<dbReference type="EMBL" id="JAODUP010001130">
    <property type="protein sequence ID" value="KAK2141273.1"/>
    <property type="molecule type" value="Genomic_DNA"/>
</dbReference>
<dbReference type="Pfam" id="PF00020">
    <property type="entry name" value="TNFR_c6"/>
    <property type="match status" value="1"/>
</dbReference>
<dbReference type="AlphaFoldDB" id="A0AAD9IVE2"/>
<dbReference type="PROSITE" id="PS00652">
    <property type="entry name" value="TNFR_NGFR_1"/>
    <property type="match status" value="1"/>
</dbReference>
<organism evidence="6 7">
    <name type="scientific">Paralvinella palmiformis</name>
    <dbReference type="NCBI Taxonomy" id="53620"/>
    <lineage>
        <taxon>Eukaryota</taxon>
        <taxon>Metazoa</taxon>
        <taxon>Spiralia</taxon>
        <taxon>Lophotrochozoa</taxon>
        <taxon>Annelida</taxon>
        <taxon>Polychaeta</taxon>
        <taxon>Sedentaria</taxon>
        <taxon>Canalipalpata</taxon>
        <taxon>Terebellida</taxon>
        <taxon>Terebelliformia</taxon>
        <taxon>Alvinellidae</taxon>
        <taxon>Paralvinella</taxon>
    </lineage>
</organism>
<dbReference type="SMART" id="SM00208">
    <property type="entry name" value="TNFR"/>
    <property type="match status" value="1"/>
</dbReference>
<feature type="chain" id="PRO_5041964879" description="TNFR-Cys domain-containing protein" evidence="4">
    <location>
        <begin position="20"/>
        <end position="285"/>
    </location>
</feature>
<feature type="domain" description="TNFR-Cys" evidence="5">
    <location>
        <begin position="22"/>
        <end position="60"/>
    </location>
</feature>
<keyword evidence="3" id="KW-1133">Transmembrane helix</keyword>
<evidence type="ECO:0000313" key="7">
    <source>
        <dbReference type="Proteomes" id="UP001208570"/>
    </source>
</evidence>
<feature type="disulfide bond" evidence="1">
    <location>
        <begin position="39"/>
        <end position="52"/>
    </location>
</feature>
<evidence type="ECO:0000259" key="5">
    <source>
        <dbReference type="PROSITE" id="PS50050"/>
    </source>
</evidence>
<dbReference type="InterPro" id="IPR001368">
    <property type="entry name" value="TNFR/NGFR_Cys_rich_reg"/>
</dbReference>
<accession>A0AAD9IVE2</accession>